<gene>
    <name evidence="3" type="ORF">LZ495_03395</name>
</gene>
<evidence type="ECO:0000256" key="1">
    <source>
        <dbReference type="SAM" id="MobiDB-lite"/>
    </source>
</evidence>
<dbReference type="InterPro" id="IPR058407">
    <property type="entry name" value="DUF8094"/>
</dbReference>
<evidence type="ECO:0000259" key="2">
    <source>
        <dbReference type="Pfam" id="PF26366"/>
    </source>
</evidence>
<keyword evidence="4" id="KW-1185">Reference proteome</keyword>
<proteinExistence type="predicted"/>
<protein>
    <recommendedName>
        <fullName evidence="2">DUF8094 domain-containing protein</fullName>
    </recommendedName>
</protein>
<accession>A0AA41PVA8</accession>
<evidence type="ECO:0000313" key="3">
    <source>
        <dbReference type="EMBL" id="MCF2526267.1"/>
    </source>
</evidence>
<feature type="domain" description="DUF8094" evidence="2">
    <location>
        <begin position="140"/>
        <end position="298"/>
    </location>
</feature>
<organism evidence="3 4">
    <name type="scientific">Yinghuangia soli</name>
    <dbReference type="NCBI Taxonomy" id="2908204"/>
    <lineage>
        <taxon>Bacteria</taxon>
        <taxon>Bacillati</taxon>
        <taxon>Actinomycetota</taxon>
        <taxon>Actinomycetes</taxon>
        <taxon>Kitasatosporales</taxon>
        <taxon>Streptomycetaceae</taxon>
        <taxon>Yinghuangia</taxon>
    </lineage>
</organism>
<comment type="caution">
    <text evidence="3">The sequence shown here is derived from an EMBL/GenBank/DDBJ whole genome shotgun (WGS) entry which is preliminary data.</text>
</comment>
<sequence>MHRRTFTAAGTAVAAVLTLTLSGCGLGGPAGKAVEAASAERTATAVPEASAAPGPATRKPDGTKSPSATASPSPAGSPSDAEALAILARVDISAATPSGGLDEAAAAKLLADPMLSLVKASWRLAKPRFRLDGPLIGTLRSPEVLRPAPAPGGDNWFAVSGRDSDGTEIFAVFRKTAAEPVWKLAMLSHVQEGLILPGIRKDKGTAETIDAAAGGSGLAADPAGTCAALIEQRGARRLEPGQWGPNLLDEESKIAEYIAEERSQGLSNELTVKPRTDAVGPVWRTTDGGALVPCVRENRWKVNVRPGYGAIVQEGKSRYLDDVPGEKITGWVDTNISMDFIHIPPSGNTVSKPDIMAGVTYPLDYSSTPAR</sequence>
<dbReference type="Pfam" id="PF26366">
    <property type="entry name" value="DUF8094"/>
    <property type="match status" value="1"/>
</dbReference>
<dbReference type="EMBL" id="JAKFHA010000001">
    <property type="protein sequence ID" value="MCF2526267.1"/>
    <property type="molecule type" value="Genomic_DNA"/>
</dbReference>
<feature type="region of interest" description="Disordered" evidence="1">
    <location>
        <begin position="39"/>
        <end position="79"/>
    </location>
</feature>
<name>A0AA41PVA8_9ACTN</name>
<dbReference type="AlphaFoldDB" id="A0AA41PVA8"/>
<dbReference type="PROSITE" id="PS51257">
    <property type="entry name" value="PROKAR_LIPOPROTEIN"/>
    <property type="match status" value="1"/>
</dbReference>
<reference evidence="3" key="1">
    <citation type="submission" date="2022-01" db="EMBL/GenBank/DDBJ databases">
        <title>Genome-Based Taxonomic Classification of the Phylum Actinobacteria.</title>
        <authorList>
            <person name="Gao Y."/>
        </authorList>
    </citation>
    <scope>NUCLEOTIDE SEQUENCE</scope>
    <source>
        <strain evidence="3">KLBMP 8922</strain>
    </source>
</reference>
<evidence type="ECO:0000313" key="4">
    <source>
        <dbReference type="Proteomes" id="UP001165378"/>
    </source>
</evidence>
<dbReference type="RefSeq" id="WP_235050310.1">
    <property type="nucleotide sequence ID" value="NZ_JAKFHA010000001.1"/>
</dbReference>
<dbReference type="Proteomes" id="UP001165378">
    <property type="component" value="Unassembled WGS sequence"/>
</dbReference>
<feature type="compositionally biased region" description="Low complexity" evidence="1">
    <location>
        <begin position="65"/>
        <end position="79"/>
    </location>
</feature>